<dbReference type="PANTHER" id="PTHR13890">
    <property type="entry name" value="RNA SPLICING PROTEIN MRS2, MITOCHONDRIAL"/>
    <property type="match status" value="1"/>
</dbReference>
<organism evidence="4 5">
    <name type="scientific">Micromonas commoda (strain RCC299 / NOUM17 / CCMP2709)</name>
    <name type="common">Picoplanktonic green alga</name>
    <dbReference type="NCBI Taxonomy" id="296587"/>
    <lineage>
        <taxon>Eukaryota</taxon>
        <taxon>Viridiplantae</taxon>
        <taxon>Chlorophyta</taxon>
        <taxon>Mamiellophyceae</taxon>
        <taxon>Mamiellales</taxon>
        <taxon>Mamiellaceae</taxon>
        <taxon>Micromonas</taxon>
    </lineage>
</organism>
<keyword evidence="2" id="KW-0813">Transport</keyword>
<dbReference type="InParanoid" id="C1EH73"/>
<dbReference type="KEGG" id="mis:MICPUN_64126"/>
<evidence type="ECO:0000313" key="4">
    <source>
        <dbReference type="EMBL" id="ACO67246.1"/>
    </source>
</evidence>
<keyword evidence="2" id="KW-0406">Ion transport</keyword>
<evidence type="ECO:0000256" key="3">
    <source>
        <dbReference type="SAM" id="MobiDB-lite"/>
    </source>
</evidence>
<dbReference type="RefSeq" id="XP_002505988.1">
    <property type="nucleotide sequence ID" value="XM_002505942.1"/>
</dbReference>
<evidence type="ECO:0000256" key="2">
    <source>
        <dbReference type="RuleBase" id="RU366041"/>
    </source>
</evidence>
<dbReference type="Gene3D" id="1.20.58.340">
    <property type="entry name" value="Magnesium transport protein CorA, transmembrane region"/>
    <property type="match status" value="1"/>
</dbReference>
<dbReference type="AlphaFoldDB" id="C1EH73"/>
<reference evidence="4 5" key="1">
    <citation type="journal article" date="2009" name="Science">
        <title>Green evolution and dynamic adaptations revealed by genomes of the marine picoeukaryotes Micromonas.</title>
        <authorList>
            <person name="Worden A.Z."/>
            <person name="Lee J.H."/>
            <person name="Mock T."/>
            <person name="Rouze P."/>
            <person name="Simmons M.P."/>
            <person name="Aerts A.L."/>
            <person name="Allen A.E."/>
            <person name="Cuvelier M.L."/>
            <person name="Derelle E."/>
            <person name="Everett M.V."/>
            <person name="Foulon E."/>
            <person name="Grimwood J."/>
            <person name="Gundlach H."/>
            <person name="Henrissat B."/>
            <person name="Napoli C."/>
            <person name="McDonald S.M."/>
            <person name="Parker M.S."/>
            <person name="Rombauts S."/>
            <person name="Salamov A."/>
            <person name="Von Dassow P."/>
            <person name="Badger J.H."/>
            <person name="Coutinho P.M."/>
            <person name="Demir E."/>
            <person name="Dubchak I."/>
            <person name="Gentemann C."/>
            <person name="Eikrem W."/>
            <person name="Gready J.E."/>
            <person name="John U."/>
            <person name="Lanier W."/>
            <person name="Lindquist E.A."/>
            <person name="Lucas S."/>
            <person name="Mayer K.F."/>
            <person name="Moreau H."/>
            <person name="Not F."/>
            <person name="Otillar R."/>
            <person name="Panaud O."/>
            <person name="Pangilinan J."/>
            <person name="Paulsen I."/>
            <person name="Piegu B."/>
            <person name="Poliakov A."/>
            <person name="Robbens S."/>
            <person name="Schmutz J."/>
            <person name="Toulza E."/>
            <person name="Wyss T."/>
            <person name="Zelensky A."/>
            <person name="Zhou K."/>
            <person name="Armbrust E.V."/>
            <person name="Bhattacharya D."/>
            <person name="Goodenough U.W."/>
            <person name="Van de Peer Y."/>
            <person name="Grigoriev I.V."/>
        </authorList>
    </citation>
    <scope>NUCLEOTIDE SEQUENCE [LARGE SCALE GENOMIC DNA]</scope>
    <source>
        <strain evidence="5">RCC299 / NOUM17</strain>
    </source>
</reference>
<evidence type="ECO:0000256" key="1">
    <source>
        <dbReference type="ARBA" id="ARBA00007535"/>
    </source>
</evidence>
<gene>
    <name evidence="4" type="ORF">MICPUN_64126</name>
</gene>
<dbReference type="PANTHER" id="PTHR13890:SF42">
    <property type="entry name" value="MAGNESIUM TRANSPORTER"/>
    <property type="match status" value="1"/>
</dbReference>
<name>C1EH73_MICCC</name>
<feature type="region of interest" description="Disordered" evidence="3">
    <location>
        <begin position="298"/>
        <end position="317"/>
    </location>
</feature>
<dbReference type="EMBL" id="CP001332">
    <property type="protein sequence ID" value="ACO67246.1"/>
    <property type="molecule type" value="Genomic_DNA"/>
</dbReference>
<keyword evidence="5" id="KW-1185">Reference proteome</keyword>
<keyword evidence="2" id="KW-0460">Magnesium</keyword>
<dbReference type="GO" id="GO:0015095">
    <property type="term" value="F:magnesium ion transmembrane transporter activity"/>
    <property type="evidence" value="ECO:0007669"/>
    <property type="project" value="UniProtKB-ARBA"/>
</dbReference>
<dbReference type="GO" id="GO:0016020">
    <property type="term" value="C:membrane"/>
    <property type="evidence" value="ECO:0007669"/>
    <property type="project" value="UniProtKB-SubCell"/>
</dbReference>
<comment type="subcellular location">
    <subcellularLocation>
        <location evidence="2">Membrane</location>
        <topology evidence="2">Multi-pass membrane protein</topology>
    </subcellularLocation>
</comment>
<dbReference type="eggNOG" id="KOG2662">
    <property type="taxonomic scope" value="Eukaryota"/>
</dbReference>
<dbReference type="CDD" id="cd12823">
    <property type="entry name" value="Mrs2_Mfm1p-like"/>
    <property type="match status" value="1"/>
</dbReference>
<dbReference type="GeneID" id="8249128"/>
<dbReference type="OMA" id="DWALLEH"/>
<proteinExistence type="inferred from homology"/>
<protein>
    <recommendedName>
        <fullName evidence="2">Magnesium transporter</fullName>
    </recommendedName>
</protein>
<evidence type="ECO:0000313" key="5">
    <source>
        <dbReference type="Proteomes" id="UP000002009"/>
    </source>
</evidence>
<dbReference type="Proteomes" id="UP000002009">
    <property type="component" value="Chromosome 14"/>
</dbReference>
<accession>C1EH73</accession>
<dbReference type="InterPro" id="IPR039204">
    <property type="entry name" value="MRS2-like"/>
</dbReference>
<dbReference type="OrthoDB" id="10251508at2759"/>
<sequence>MSSRGLARLVRRLASTGAPSPKVASASHLGAIKCDNQGNAWKVEVQVGRGSGLLGHLHPRDAPLLERTGSFGDTPATLTSRPGMLIARFQPFSAVIGDSCALLMDSDRASSKAAAGAIAGVMSSKSADDAGTPLTDAVAASSEGIDPIVHARIATSSVEHKTSASSSSADIPVDDFPLRALECVLDEATGYYHQKMRRLKLLTDYCLETITDELKTTRSGVAGEAGFQRLLPLRRAMTELENDIREAHHAISDAMRSDERVDGLLPRCSRVAYAGDGRNSLNANLNANLNACEGASDAATANDGKRTENASEGELSEAEVVARRKATVRLLQTHLWRIRAAGGQLEEMSRQVEDTRQVWELFLDGVRNRTVRLNLQATIATLALTVTAVPASLAGMNIPSGLEHAHPFVFWGITAGLAAASAATWGRFMGIYRGGTGLSSARAADLRALRFVLQRMDELDDAMRVRGEGGKGAVKTRDDLAGVVREAGLHSGLDGVNVAALDPAALELLFKVFDRDGDGRINPSEEWVIRPWPLRDENRRGDDVMGT</sequence>
<comment type="function">
    <text evidence="2">Magnesium transporter that may mediate the influx of magnesium.</text>
</comment>
<comment type="similarity">
    <text evidence="1 2">Belongs to the CorA metal ion transporter (MIT) (TC 1.A.35.5) family.</text>
</comment>